<organism evidence="6 7">
    <name type="scientific">Encephalitozoon intestinalis (strain ATCC 50506)</name>
    <name type="common">Microsporidian parasite</name>
    <name type="synonym">Septata intestinalis</name>
    <dbReference type="NCBI Taxonomy" id="876142"/>
    <lineage>
        <taxon>Eukaryota</taxon>
        <taxon>Fungi</taxon>
        <taxon>Fungi incertae sedis</taxon>
        <taxon>Microsporidia</taxon>
        <taxon>Unikaryonidae</taxon>
        <taxon>Encephalitozoon</taxon>
    </lineage>
</organism>
<dbReference type="SUPFAM" id="SSF69819">
    <property type="entry name" value="MTH1598-like"/>
    <property type="match status" value="1"/>
</dbReference>
<evidence type="ECO:0000256" key="3">
    <source>
        <dbReference type="ARBA" id="ARBA00022723"/>
    </source>
</evidence>
<dbReference type="Gene3D" id="3.55.10.10">
    <property type="entry name" value="Archease domain"/>
    <property type="match status" value="1"/>
</dbReference>
<keyword evidence="4" id="KW-0106">Calcium</keyword>
<dbReference type="Pfam" id="PF01951">
    <property type="entry name" value="Archease"/>
    <property type="match status" value="1"/>
</dbReference>
<comment type="similarity">
    <text evidence="1">Belongs to the archease family.</text>
</comment>
<evidence type="ECO:0000313" key="6">
    <source>
        <dbReference type="EMBL" id="ADM11091.1"/>
    </source>
</evidence>
<reference evidence="6 7" key="2">
    <citation type="journal article" date="2012" name="Proc. Natl. Acad. Sci. U.S.A.">
        <title>Gain and loss of multiple functionally related, horizontally transferred genes in the reduced genomes of two microsporidian parasites.</title>
        <authorList>
            <person name="Pombert J.-F."/>
            <person name="Selman M."/>
            <person name="Burki F."/>
            <person name="Bardell F.T."/>
            <person name="Farinelli L."/>
            <person name="Solter L.F."/>
            <person name="Whitman D.W."/>
            <person name="Weiss L.M."/>
            <person name="Corradi N."/>
            <person name="Keeling P.J."/>
        </authorList>
    </citation>
    <scope>NUCLEOTIDE SEQUENCE [LARGE SCALE GENOMIC DNA]</scope>
    <source>
        <strain evidence="6 7">ATCC 50506</strain>
    </source>
</reference>
<sequence>MQSSSHRAGKDASQEGLESVEFLDHLADIQMHCTATSLPALYEVAVKGMMSYAVRIPPAAQGTGRVELQEGSSEMNMVGLLTYFIDMMYGEGLVVSEVSVQLKDGHLFCDYSVASGSECQSLCEIKAVTLCGLKIFEEENVFHLYCIFDV</sequence>
<evidence type="ECO:0000256" key="2">
    <source>
        <dbReference type="ARBA" id="ARBA00022694"/>
    </source>
</evidence>
<dbReference type="OrthoDB" id="2190767at2759"/>
<dbReference type="VEuPathDB" id="MicrosporidiaDB:Eint_020930"/>
<protein>
    <recommendedName>
        <fullName evidence="5">Archease domain-containing protein</fullName>
    </recommendedName>
</protein>
<name>E0S5V6_ENCIT</name>
<dbReference type="EMBL" id="CP001943">
    <property type="protein sequence ID" value="ADM11091.1"/>
    <property type="molecule type" value="Genomic_DNA"/>
</dbReference>
<feature type="domain" description="Archease" evidence="5">
    <location>
        <begin position="21"/>
        <end position="150"/>
    </location>
</feature>
<dbReference type="KEGG" id="ein:Eint_020930"/>
<evidence type="ECO:0000256" key="1">
    <source>
        <dbReference type="ARBA" id="ARBA00007963"/>
    </source>
</evidence>
<dbReference type="GeneID" id="9698712"/>
<keyword evidence="2" id="KW-0819">tRNA processing</keyword>
<dbReference type="InterPro" id="IPR036820">
    <property type="entry name" value="Archease_dom_sf"/>
</dbReference>
<dbReference type="InterPro" id="IPR023572">
    <property type="entry name" value="Archease_dom"/>
</dbReference>
<dbReference type="GO" id="GO:0046872">
    <property type="term" value="F:metal ion binding"/>
    <property type="evidence" value="ECO:0007669"/>
    <property type="project" value="UniProtKB-KW"/>
</dbReference>
<gene>
    <name evidence="6" type="ORF">Eint_020930</name>
</gene>
<dbReference type="RefSeq" id="XP_003072451.1">
    <property type="nucleotide sequence ID" value="XM_003072405.1"/>
</dbReference>
<dbReference type="AlphaFoldDB" id="E0S5V6"/>
<accession>E0S5V6</accession>
<dbReference type="HOGENOM" id="CLU_1740510_0_0_1"/>
<dbReference type="GO" id="GO:0008033">
    <property type="term" value="P:tRNA processing"/>
    <property type="evidence" value="ECO:0007669"/>
    <property type="project" value="UniProtKB-KW"/>
</dbReference>
<keyword evidence="7" id="KW-1185">Reference proteome</keyword>
<evidence type="ECO:0000313" key="7">
    <source>
        <dbReference type="Proteomes" id="UP000002313"/>
    </source>
</evidence>
<evidence type="ECO:0000259" key="5">
    <source>
        <dbReference type="Pfam" id="PF01951"/>
    </source>
</evidence>
<keyword evidence="3" id="KW-0479">Metal-binding</keyword>
<proteinExistence type="inferred from homology"/>
<evidence type="ECO:0000256" key="4">
    <source>
        <dbReference type="ARBA" id="ARBA00022837"/>
    </source>
</evidence>
<dbReference type="Proteomes" id="UP000002313">
    <property type="component" value="Chromosome II"/>
</dbReference>
<reference evidence="6 7" key="1">
    <citation type="journal article" date="2010" name="Nat. Commun.">
        <title>The complete sequence of the smallest known nuclear genome from the microsporidian Encephalitozoon intestinalis.</title>
        <authorList>
            <person name="Corradi N."/>
            <person name="Pombert J.-F."/>
            <person name="Farinelli L."/>
            <person name="Didier E.S."/>
            <person name="Keeling P.J."/>
        </authorList>
    </citation>
    <scope>NUCLEOTIDE SEQUENCE [LARGE SCALE GENOMIC DNA]</scope>
    <source>
        <strain evidence="6 7">ATCC 50506</strain>
    </source>
</reference>